<keyword evidence="5 8" id="KW-0547">Nucleotide-binding</keyword>
<feature type="active site" description="Proton donor" evidence="8">
    <location>
        <position position="37"/>
    </location>
</feature>
<feature type="binding site" evidence="8">
    <location>
        <position position="61"/>
    </location>
    <ligand>
        <name>(R)-pantoate</name>
        <dbReference type="ChEBI" id="CHEBI:15980"/>
    </ligand>
</feature>
<dbReference type="AlphaFoldDB" id="C7R7Y9"/>
<feature type="binding site" evidence="8">
    <location>
        <begin position="148"/>
        <end position="151"/>
    </location>
    <ligand>
        <name>ATP</name>
        <dbReference type="ChEBI" id="CHEBI:30616"/>
    </ligand>
</feature>
<dbReference type="STRING" id="523791.Kkor_0350"/>
<dbReference type="InterPro" id="IPR003721">
    <property type="entry name" value="Pantoate_ligase"/>
</dbReference>
<dbReference type="EMBL" id="CP001707">
    <property type="protein sequence ID" value="ACV25771.1"/>
    <property type="molecule type" value="Genomic_DNA"/>
</dbReference>
<dbReference type="Gene3D" id="3.30.1300.10">
    <property type="entry name" value="Pantoate-beta-alanine ligase, C-terminal domain"/>
    <property type="match status" value="1"/>
</dbReference>
<dbReference type="FunFam" id="3.40.50.620:FF:000013">
    <property type="entry name" value="Pantothenate synthetase"/>
    <property type="match status" value="1"/>
</dbReference>
<dbReference type="Gene3D" id="3.40.50.620">
    <property type="entry name" value="HUPs"/>
    <property type="match status" value="1"/>
</dbReference>
<evidence type="ECO:0000256" key="5">
    <source>
        <dbReference type="ARBA" id="ARBA00022741"/>
    </source>
</evidence>
<comment type="function">
    <text evidence="8">Catalyzes the condensation of pantoate with beta-alanine in an ATP-dependent reaction via a pantoyl-adenylate intermediate.</text>
</comment>
<dbReference type="PANTHER" id="PTHR21299:SF1">
    <property type="entry name" value="PANTOATE--BETA-ALANINE LIGASE"/>
    <property type="match status" value="1"/>
</dbReference>
<dbReference type="UniPathway" id="UPA00028">
    <property type="reaction ID" value="UER00005"/>
</dbReference>
<dbReference type="NCBIfam" id="TIGR00125">
    <property type="entry name" value="cyt_tran_rel"/>
    <property type="match status" value="1"/>
</dbReference>
<keyword evidence="3 8" id="KW-0436">Ligase</keyword>
<feature type="binding site" evidence="8">
    <location>
        <begin position="30"/>
        <end position="37"/>
    </location>
    <ligand>
        <name>ATP</name>
        <dbReference type="ChEBI" id="CHEBI:30616"/>
    </ligand>
</feature>
<comment type="subcellular location">
    <subcellularLocation>
        <location evidence="8">Cytoplasm</location>
    </subcellularLocation>
</comment>
<dbReference type="GO" id="GO:0004592">
    <property type="term" value="F:pantoate-beta-alanine ligase activity"/>
    <property type="evidence" value="ECO:0007669"/>
    <property type="project" value="UniProtKB-UniRule"/>
</dbReference>
<dbReference type="GO" id="GO:0015940">
    <property type="term" value="P:pantothenate biosynthetic process"/>
    <property type="evidence" value="ECO:0007669"/>
    <property type="project" value="UniProtKB-UniRule"/>
</dbReference>
<dbReference type="InParanoid" id="C7R7Y9"/>
<dbReference type="eggNOG" id="COG0414">
    <property type="taxonomic scope" value="Bacteria"/>
</dbReference>
<keyword evidence="4 8" id="KW-0566">Pantothenate biosynthesis</keyword>
<keyword evidence="6 8" id="KW-0067">ATP-binding</keyword>
<accession>C7R7Y9</accession>
<feature type="binding site" evidence="8">
    <location>
        <position position="154"/>
    </location>
    <ligand>
        <name>(R)-pantoate</name>
        <dbReference type="ChEBI" id="CHEBI:15980"/>
    </ligand>
</feature>
<dbReference type="SUPFAM" id="SSF52374">
    <property type="entry name" value="Nucleotidylyl transferase"/>
    <property type="match status" value="1"/>
</dbReference>
<keyword evidence="8" id="KW-0963">Cytoplasm</keyword>
<comment type="similarity">
    <text evidence="2 8">Belongs to the pantothenate synthetase family.</text>
</comment>
<protein>
    <recommendedName>
        <fullName evidence="8">Pantothenate synthetase</fullName>
        <shortName evidence="8">PS</shortName>
        <ecNumber evidence="8">6.3.2.1</ecNumber>
    </recommendedName>
    <alternativeName>
        <fullName evidence="8">Pantoate--beta-alanine ligase</fullName>
    </alternativeName>
    <alternativeName>
        <fullName evidence="8">Pantoate-activating enzyme</fullName>
    </alternativeName>
</protein>
<evidence type="ECO:0000313" key="10">
    <source>
        <dbReference type="Proteomes" id="UP000001231"/>
    </source>
</evidence>
<dbReference type="InterPro" id="IPR004821">
    <property type="entry name" value="Cyt_trans-like"/>
</dbReference>
<dbReference type="PANTHER" id="PTHR21299">
    <property type="entry name" value="CYTIDYLATE KINASE/PANTOATE-BETA-ALANINE LIGASE"/>
    <property type="match status" value="1"/>
</dbReference>
<dbReference type="EC" id="6.3.2.1" evidence="8"/>
<evidence type="ECO:0000256" key="4">
    <source>
        <dbReference type="ARBA" id="ARBA00022655"/>
    </source>
</evidence>
<dbReference type="KEGG" id="kko:Kkor_0350"/>
<evidence type="ECO:0000256" key="8">
    <source>
        <dbReference type="HAMAP-Rule" id="MF_00158"/>
    </source>
</evidence>
<dbReference type="GO" id="GO:0005524">
    <property type="term" value="F:ATP binding"/>
    <property type="evidence" value="ECO:0007669"/>
    <property type="project" value="UniProtKB-KW"/>
</dbReference>
<name>C7R7Y9_KANKD</name>
<dbReference type="CDD" id="cd00560">
    <property type="entry name" value="PanC"/>
    <property type="match status" value="1"/>
</dbReference>
<comment type="pathway">
    <text evidence="1 8">Cofactor biosynthesis; (R)-pantothenate biosynthesis; (R)-pantothenate from (R)-pantoate and beta-alanine: step 1/1.</text>
</comment>
<gene>
    <name evidence="8" type="primary">panC</name>
    <name evidence="9" type="ordered locus">Kkor_0350</name>
</gene>
<evidence type="ECO:0000256" key="3">
    <source>
        <dbReference type="ARBA" id="ARBA00022598"/>
    </source>
</evidence>
<dbReference type="InterPro" id="IPR014729">
    <property type="entry name" value="Rossmann-like_a/b/a_fold"/>
</dbReference>
<evidence type="ECO:0000256" key="2">
    <source>
        <dbReference type="ARBA" id="ARBA00009256"/>
    </source>
</evidence>
<comment type="subunit">
    <text evidence="8">Homodimer.</text>
</comment>
<proteinExistence type="inferred from homology"/>
<reference evidence="9 10" key="1">
    <citation type="journal article" date="2009" name="Stand. Genomic Sci.">
        <title>Complete genome sequence of Kangiella koreensis type strain (SW-125).</title>
        <authorList>
            <person name="Han C."/>
            <person name="Sikorski J."/>
            <person name="Lapidus A."/>
            <person name="Nolan M."/>
            <person name="Glavina Del Rio T."/>
            <person name="Tice H."/>
            <person name="Cheng J.F."/>
            <person name="Lucas S."/>
            <person name="Chen F."/>
            <person name="Copeland A."/>
            <person name="Ivanova N."/>
            <person name="Mavromatis K."/>
            <person name="Ovchinnikova G."/>
            <person name="Pati A."/>
            <person name="Bruce D."/>
            <person name="Goodwin L."/>
            <person name="Pitluck S."/>
            <person name="Chen A."/>
            <person name="Palaniappan K."/>
            <person name="Land M."/>
            <person name="Hauser L."/>
            <person name="Chang Y.J."/>
            <person name="Jeffries C.D."/>
            <person name="Chain P."/>
            <person name="Saunders E."/>
            <person name="Brettin T."/>
            <person name="Goker M."/>
            <person name="Tindall B.J."/>
            <person name="Bristow J."/>
            <person name="Eisen J.A."/>
            <person name="Markowitz V."/>
            <person name="Hugenholtz P."/>
            <person name="Kyrpides N.C."/>
            <person name="Klenk H.P."/>
            <person name="Detter J.C."/>
        </authorList>
    </citation>
    <scope>NUCLEOTIDE SEQUENCE [LARGE SCALE GENOMIC DNA]</scope>
    <source>
        <strain evidence="10">DSM 16069 / KCTC 12182 / SW-125</strain>
    </source>
</reference>
<dbReference type="FunFam" id="3.30.1300.10:FF:000001">
    <property type="entry name" value="Pantothenate synthetase"/>
    <property type="match status" value="1"/>
</dbReference>
<feature type="binding site" evidence="8">
    <location>
        <position position="61"/>
    </location>
    <ligand>
        <name>beta-alanine</name>
        <dbReference type="ChEBI" id="CHEBI:57966"/>
    </ligand>
</feature>
<feature type="binding site" evidence="8">
    <location>
        <position position="177"/>
    </location>
    <ligand>
        <name>ATP</name>
        <dbReference type="ChEBI" id="CHEBI:30616"/>
    </ligand>
</feature>
<dbReference type="OrthoDB" id="9773087at2"/>
<dbReference type="NCBIfam" id="TIGR00018">
    <property type="entry name" value="panC"/>
    <property type="match status" value="1"/>
</dbReference>
<dbReference type="HAMAP" id="MF_00158">
    <property type="entry name" value="PanC"/>
    <property type="match status" value="1"/>
</dbReference>
<keyword evidence="10" id="KW-1185">Reference proteome</keyword>
<evidence type="ECO:0000313" key="9">
    <source>
        <dbReference type="EMBL" id="ACV25771.1"/>
    </source>
</evidence>
<feature type="binding site" evidence="8">
    <location>
        <begin position="185"/>
        <end position="188"/>
    </location>
    <ligand>
        <name>ATP</name>
        <dbReference type="ChEBI" id="CHEBI:30616"/>
    </ligand>
</feature>
<dbReference type="Proteomes" id="UP000001231">
    <property type="component" value="Chromosome"/>
</dbReference>
<organism evidence="9 10">
    <name type="scientific">Kangiella koreensis (strain DSM 16069 / JCM 12317 / KCTC 12182 / SW-125)</name>
    <dbReference type="NCBI Taxonomy" id="523791"/>
    <lineage>
        <taxon>Bacteria</taxon>
        <taxon>Pseudomonadati</taxon>
        <taxon>Pseudomonadota</taxon>
        <taxon>Gammaproteobacteria</taxon>
        <taxon>Kangiellales</taxon>
        <taxon>Kangiellaceae</taxon>
        <taxon>Kangiella</taxon>
    </lineage>
</organism>
<sequence>MIVVNSVQTLRRLIQTHRDMGHRIGFVPTMGNLHAGHLSLVQSAKQQADIVIVSIFVNPTQFGPNEDFDSYPRTFEQDQTLLEQEGADIVFAPELKEVYPNWPNLTKVQVAELGNNHCGASRPGHFDGVTTVVSKLFNMVRPDCAVFGQKDFQQLAIIRRMTSDLNFDIEIIGAPIVREDNGLAMSSRNGYLSKDQKQQASFIYQTLGWMKQQINKGERDYRSLEQAAIQRLAGQNFKPDYVHIARQDNLELAKEGDEQLVILIAAFMDKVRLIDNITLDTK</sequence>
<dbReference type="FunCoup" id="C7R7Y9">
    <property type="interactions" value="550"/>
</dbReference>
<comment type="catalytic activity">
    <reaction evidence="7 8">
        <text>(R)-pantoate + beta-alanine + ATP = (R)-pantothenate + AMP + diphosphate + H(+)</text>
        <dbReference type="Rhea" id="RHEA:10912"/>
        <dbReference type="ChEBI" id="CHEBI:15378"/>
        <dbReference type="ChEBI" id="CHEBI:15980"/>
        <dbReference type="ChEBI" id="CHEBI:29032"/>
        <dbReference type="ChEBI" id="CHEBI:30616"/>
        <dbReference type="ChEBI" id="CHEBI:33019"/>
        <dbReference type="ChEBI" id="CHEBI:57966"/>
        <dbReference type="ChEBI" id="CHEBI:456215"/>
        <dbReference type="EC" id="6.3.2.1"/>
    </reaction>
</comment>
<dbReference type="GO" id="GO:0005829">
    <property type="term" value="C:cytosol"/>
    <property type="evidence" value="ECO:0007669"/>
    <property type="project" value="TreeGrafter"/>
</dbReference>
<evidence type="ECO:0000256" key="7">
    <source>
        <dbReference type="ARBA" id="ARBA00048258"/>
    </source>
</evidence>
<dbReference type="RefSeq" id="WP_012800286.1">
    <property type="nucleotide sequence ID" value="NC_013166.1"/>
</dbReference>
<evidence type="ECO:0000256" key="1">
    <source>
        <dbReference type="ARBA" id="ARBA00004990"/>
    </source>
</evidence>
<dbReference type="Pfam" id="PF02569">
    <property type="entry name" value="Pantoate_ligase"/>
    <property type="match status" value="1"/>
</dbReference>
<evidence type="ECO:0000256" key="6">
    <source>
        <dbReference type="ARBA" id="ARBA00022840"/>
    </source>
</evidence>
<dbReference type="InterPro" id="IPR042176">
    <property type="entry name" value="Pantoate_ligase_C"/>
</dbReference>
<dbReference type="HOGENOM" id="CLU_047148_0_0_6"/>
<comment type="miscellaneous">
    <text evidence="8">The reaction proceeds by a bi uni uni bi ping pong mechanism.</text>
</comment>